<keyword evidence="8 15" id="KW-1133">Transmembrane helix</keyword>
<dbReference type="Pfam" id="PF00067">
    <property type="entry name" value="p450"/>
    <property type="match status" value="1"/>
</dbReference>
<evidence type="ECO:0000256" key="15">
    <source>
        <dbReference type="SAM" id="Phobius"/>
    </source>
</evidence>
<evidence type="ECO:0000256" key="1">
    <source>
        <dbReference type="ARBA" id="ARBA00001971"/>
    </source>
</evidence>
<evidence type="ECO:0000256" key="5">
    <source>
        <dbReference type="ARBA" id="ARBA00022617"/>
    </source>
</evidence>
<dbReference type="InterPro" id="IPR001128">
    <property type="entry name" value="Cyt_P450"/>
</dbReference>
<dbReference type="GO" id="GO:0020037">
    <property type="term" value="F:heme binding"/>
    <property type="evidence" value="ECO:0007669"/>
    <property type="project" value="InterPro"/>
</dbReference>
<comment type="similarity">
    <text evidence="4 14">Belongs to the cytochrome P450 family.</text>
</comment>
<evidence type="ECO:0000256" key="14">
    <source>
        <dbReference type="RuleBase" id="RU000461"/>
    </source>
</evidence>
<comment type="cofactor">
    <cofactor evidence="1 13">
        <name>heme</name>
        <dbReference type="ChEBI" id="CHEBI:30413"/>
    </cofactor>
</comment>
<evidence type="ECO:0000256" key="6">
    <source>
        <dbReference type="ARBA" id="ARBA00022692"/>
    </source>
</evidence>
<organism evidence="16 17">
    <name type="scientific">Daedalea quercina L-15889</name>
    <dbReference type="NCBI Taxonomy" id="1314783"/>
    <lineage>
        <taxon>Eukaryota</taxon>
        <taxon>Fungi</taxon>
        <taxon>Dikarya</taxon>
        <taxon>Basidiomycota</taxon>
        <taxon>Agaricomycotina</taxon>
        <taxon>Agaricomycetes</taxon>
        <taxon>Polyporales</taxon>
        <taxon>Fomitopsis</taxon>
    </lineage>
</organism>
<gene>
    <name evidence="16" type="ORF">DAEQUDRAFT_669542</name>
</gene>
<keyword evidence="9 14" id="KW-0560">Oxidoreductase</keyword>
<dbReference type="InterPro" id="IPR017972">
    <property type="entry name" value="Cyt_P450_CS"/>
</dbReference>
<evidence type="ECO:0000313" key="16">
    <source>
        <dbReference type="EMBL" id="KZT69390.1"/>
    </source>
</evidence>
<dbReference type="PROSITE" id="PS00086">
    <property type="entry name" value="CYTOCHROME_P450"/>
    <property type="match status" value="1"/>
</dbReference>
<dbReference type="InterPro" id="IPR002401">
    <property type="entry name" value="Cyt_P450_E_grp-I"/>
</dbReference>
<name>A0A165QFA5_9APHY</name>
<evidence type="ECO:0000256" key="12">
    <source>
        <dbReference type="ARBA" id="ARBA00023136"/>
    </source>
</evidence>
<evidence type="ECO:0000256" key="4">
    <source>
        <dbReference type="ARBA" id="ARBA00010617"/>
    </source>
</evidence>
<dbReference type="GO" id="GO:0016705">
    <property type="term" value="F:oxidoreductase activity, acting on paired donors, with incorporation or reduction of molecular oxygen"/>
    <property type="evidence" value="ECO:0007669"/>
    <property type="project" value="InterPro"/>
</dbReference>
<keyword evidence="10 13" id="KW-0408">Iron</keyword>
<accession>A0A165QFA5</accession>
<dbReference type="OrthoDB" id="2781403at2759"/>
<evidence type="ECO:0000256" key="11">
    <source>
        <dbReference type="ARBA" id="ARBA00023033"/>
    </source>
</evidence>
<evidence type="ECO:0000313" key="17">
    <source>
        <dbReference type="Proteomes" id="UP000076727"/>
    </source>
</evidence>
<dbReference type="SUPFAM" id="SSF48264">
    <property type="entry name" value="Cytochrome P450"/>
    <property type="match status" value="1"/>
</dbReference>
<comment type="subcellular location">
    <subcellularLocation>
        <location evidence="2">Membrane</location>
    </subcellularLocation>
</comment>
<dbReference type="PANTHER" id="PTHR46300:SF5">
    <property type="entry name" value="CYTOCHROME P450"/>
    <property type="match status" value="1"/>
</dbReference>
<evidence type="ECO:0000256" key="8">
    <source>
        <dbReference type="ARBA" id="ARBA00022989"/>
    </source>
</evidence>
<proteinExistence type="inferred from homology"/>
<dbReference type="PANTHER" id="PTHR46300">
    <property type="entry name" value="P450, PUTATIVE (EUROFUNG)-RELATED-RELATED"/>
    <property type="match status" value="1"/>
</dbReference>
<keyword evidence="7 13" id="KW-0479">Metal-binding</keyword>
<dbReference type="Proteomes" id="UP000076727">
    <property type="component" value="Unassembled WGS sequence"/>
</dbReference>
<feature type="binding site" description="axial binding residue" evidence="13">
    <location>
        <position position="447"/>
    </location>
    <ligand>
        <name>heme</name>
        <dbReference type="ChEBI" id="CHEBI:30413"/>
    </ligand>
    <ligandPart>
        <name>Fe</name>
        <dbReference type="ChEBI" id="CHEBI:18248"/>
    </ligandPart>
</feature>
<evidence type="ECO:0000256" key="13">
    <source>
        <dbReference type="PIRSR" id="PIRSR602401-1"/>
    </source>
</evidence>
<evidence type="ECO:0000256" key="3">
    <source>
        <dbReference type="ARBA" id="ARBA00005179"/>
    </source>
</evidence>
<comment type="pathway">
    <text evidence="3">Secondary metabolite biosynthesis.</text>
</comment>
<reference evidence="16 17" key="1">
    <citation type="journal article" date="2016" name="Mol. Biol. Evol.">
        <title>Comparative Genomics of Early-Diverging Mushroom-Forming Fungi Provides Insights into the Origins of Lignocellulose Decay Capabilities.</title>
        <authorList>
            <person name="Nagy L.G."/>
            <person name="Riley R."/>
            <person name="Tritt A."/>
            <person name="Adam C."/>
            <person name="Daum C."/>
            <person name="Floudas D."/>
            <person name="Sun H."/>
            <person name="Yadav J.S."/>
            <person name="Pangilinan J."/>
            <person name="Larsson K.H."/>
            <person name="Matsuura K."/>
            <person name="Barry K."/>
            <person name="Labutti K."/>
            <person name="Kuo R."/>
            <person name="Ohm R.A."/>
            <person name="Bhattacharya S.S."/>
            <person name="Shirouzu T."/>
            <person name="Yoshinaga Y."/>
            <person name="Martin F.M."/>
            <person name="Grigoriev I.V."/>
            <person name="Hibbett D.S."/>
        </authorList>
    </citation>
    <scope>NUCLEOTIDE SEQUENCE [LARGE SCALE GENOMIC DNA]</scope>
    <source>
        <strain evidence="16 17">L-15889</strain>
    </source>
</reference>
<keyword evidence="17" id="KW-1185">Reference proteome</keyword>
<keyword evidence="12 15" id="KW-0472">Membrane</keyword>
<evidence type="ECO:0000256" key="9">
    <source>
        <dbReference type="ARBA" id="ARBA00023002"/>
    </source>
</evidence>
<dbReference type="Gene3D" id="1.10.630.10">
    <property type="entry name" value="Cytochrome P450"/>
    <property type="match status" value="1"/>
</dbReference>
<evidence type="ECO:0000256" key="7">
    <source>
        <dbReference type="ARBA" id="ARBA00022723"/>
    </source>
</evidence>
<dbReference type="CDD" id="cd11065">
    <property type="entry name" value="CYP64-like"/>
    <property type="match status" value="1"/>
</dbReference>
<dbReference type="EMBL" id="KV429058">
    <property type="protein sequence ID" value="KZT69390.1"/>
    <property type="molecule type" value="Genomic_DNA"/>
</dbReference>
<dbReference type="InterPro" id="IPR036396">
    <property type="entry name" value="Cyt_P450_sf"/>
</dbReference>
<evidence type="ECO:0000256" key="10">
    <source>
        <dbReference type="ARBA" id="ARBA00023004"/>
    </source>
</evidence>
<dbReference type="GO" id="GO:0016020">
    <property type="term" value="C:membrane"/>
    <property type="evidence" value="ECO:0007669"/>
    <property type="project" value="UniProtKB-SubCell"/>
</dbReference>
<keyword evidence="6 15" id="KW-0812">Transmembrane</keyword>
<dbReference type="PRINTS" id="PR00463">
    <property type="entry name" value="EP450I"/>
</dbReference>
<keyword evidence="5 13" id="KW-0349">Heme</keyword>
<protein>
    <submittedName>
        <fullName evidence="16">Cytochrome P450</fullName>
    </submittedName>
</protein>
<sequence>MPITDDFAAVAGPYVATAICVYILLSLYPGETKRNGLPPGPKGVPFLGNIHQLPQIDQHITFTDWARQYGDIVYAEFFSKPTIILSSAKAAVDLMEKRGAKYSDRPPLFYFRELVGWTGNVGFAPYDDRWRRLRKWFQRGFIARSALDSYHPIQYREVRRLLRDLPQNTDNIVLELKRYTAAIMLEIGYGHTVTSLDDEYIKMIENGVRKCLSGSGAGSALVDFFPILKYVPAWIPGMGFKYSAAIARKAIEDMEDIPYNAVNNVATGDAKPSFTTRMIEDCSRDGRLTANDERDVRGAAGTLYAGKILSSLTSMLVFILVMVQHPEIFNKVQEEMTRVVGEARLPNFEDRVLLPYLECVIREVYRWCPSLPTSVPRQAMEDDVYRGYYIPKGSLVMANIWAMFRDPDVYPEPDVFKPERFLNVDGDADFDHKDPKKIIFGFGRRICPGRYFADDMIWLAAASIVATMDIRKVRNERGEEITPMPKSISGVVMRPEPFVCDIRLRSEKSLQLILDSSTNI</sequence>
<dbReference type="AlphaFoldDB" id="A0A165QFA5"/>
<dbReference type="STRING" id="1314783.A0A165QFA5"/>
<evidence type="ECO:0000256" key="2">
    <source>
        <dbReference type="ARBA" id="ARBA00004370"/>
    </source>
</evidence>
<keyword evidence="11 14" id="KW-0503">Monooxygenase</keyword>
<dbReference type="InterPro" id="IPR050364">
    <property type="entry name" value="Cytochrome_P450_fung"/>
</dbReference>
<dbReference type="GO" id="GO:0004497">
    <property type="term" value="F:monooxygenase activity"/>
    <property type="evidence" value="ECO:0007669"/>
    <property type="project" value="UniProtKB-KW"/>
</dbReference>
<dbReference type="GO" id="GO:0005506">
    <property type="term" value="F:iron ion binding"/>
    <property type="evidence" value="ECO:0007669"/>
    <property type="project" value="InterPro"/>
</dbReference>
<feature type="transmembrane region" description="Helical" evidence="15">
    <location>
        <begin position="6"/>
        <end position="25"/>
    </location>
</feature>